<keyword evidence="9" id="KW-0472">Membrane</keyword>
<evidence type="ECO:0000256" key="1">
    <source>
        <dbReference type="ARBA" id="ARBA00012513"/>
    </source>
</evidence>
<dbReference type="OrthoDB" id="4062651at2759"/>
<dbReference type="PANTHER" id="PTHR47989:SF65">
    <property type="entry name" value="PROTEIN KINASE DOMAIN-CONTAINING PROTEIN"/>
    <property type="match status" value="1"/>
</dbReference>
<dbReference type="GO" id="GO:0106310">
    <property type="term" value="F:protein serine kinase activity"/>
    <property type="evidence" value="ECO:0007669"/>
    <property type="project" value="RHEA"/>
</dbReference>
<evidence type="ECO:0000313" key="11">
    <source>
        <dbReference type="EMBL" id="PKA59120.1"/>
    </source>
</evidence>
<keyword evidence="4" id="KW-0547">Nucleotide-binding</keyword>
<dbReference type="GO" id="GO:0004713">
    <property type="term" value="F:protein tyrosine kinase activity"/>
    <property type="evidence" value="ECO:0007669"/>
    <property type="project" value="InterPro"/>
</dbReference>
<keyword evidence="9" id="KW-0812">Transmembrane</keyword>
<evidence type="ECO:0000256" key="5">
    <source>
        <dbReference type="ARBA" id="ARBA00022777"/>
    </source>
</evidence>
<dbReference type="SUPFAM" id="SSF56112">
    <property type="entry name" value="Protein kinase-like (PK-like)"/>
    <property type="match status" value="1"/>
</dbReference>
<accession>A0A2I0AUA4</accession>
<dbReference type="PANTHER" id="PTHR47989">
    <property type="entry name" value="OS01G0750732 PROTEIN"/>
    <property type="match status" value="1"/>
</dbReference>
<dbReference type="InterPro" id="IPR000719">
    <property type="entry name" value="Prot_kinase_dom"/>
</dbReference>
<evidence type="ECO:0000256" key="2">
    <source>
        <dbReference type="ARBA" id="ARBA00022527"/>
    </source>
</evidence>
<dbReference type="InterPro" id="IPR008271">
    <property type="entry name" value="Ser/Thr_kinase_AS"/>
</dbReference>
<keyword evidence="6" id="KW-0067">ATP-binding</keyword>
<evidence type="ECO:0000256" key="6">
    <source>
        <dbReference type="ARBA" id="ARBA00022840"/>
    </source>
</evidence>
<organism evidence="11 12">
    <name type="scientific">Apostasia shenzhenica</name>
    <dbReference type="NCBI Taxonomy" id="1088818"/>
    <lineage>
        <taxon>Eukaryota</taxon>
        <taxon>Viridiplantae</taxon>
        <taxon>Streptophyta</taxon>
        <taxon>Embryophyta</taxon>
        <taxon>Tracheophyta</taxon>
        <taxon>Spermatophyta</taxon>
        <taxon>Magnoliopsida</taxon>
        <taxon>Liliopsida</taxon>
        <taxon>Asparagales</taxon>
        <taxon>Orchidaceae</taxon>
        <taxon>Apostasioideae</taxon>
        <taxon>Apostasia</taxon>
    </lineage>
</organism>
<dbReference type="Pfam" id="PF00069">
    <property type="entry name" value="Pkinase"/>
    <property type="match status" value="1"/>
</dbReference>
<evidence type="ECO:0000256" key="3">
    <source>
        <dbReference type="ARBA" id="ARBA00022679"/>
    </source>
</evidence>
<keyword evidence="5 11" id="KW-0418">Kinase</keyword>
<proteinExistence type="predicted"/>
<dbReference type="AlphaFoldDB" id="A0A2I0AUA4"/>
<dbReference type="Gene3D" id="1.10.510.10">
    <property type="entry name" value="Transferase(Phosphotransferase) domain 1"/>
    <property type="match status" value="1"/>
</dbReference>
<dbReference type="EMBL" id="KZ451950">
    <property type="protein sequence ID" value="PKA59120.1"/>
    <property type="molecule type" value="Genomic_DNA"/>
</dbReference>
<dbReference type="PROSITE" id="PS50011">
    <property type="entry name" value="PROTEIN_KINASE_DOM"/>
    <property type="match status" value="1"/>
</dbReference>
<dbReference type="InterPro" id="IPR011009">
    <property type="entry name" value="Kinase-like_dom_sf"/>
</dbReference>
<sequence>MLRINGLISYCAENPDLIIDIKAQDFGHASNMSRSSLPLVFYITVCCIAFVISKIVVALLCYRRLEAKKGRIIREDEFSEKSAEEKSLNWLSRYRIAVGAARGLSYLHHDCIPHIIHRDIKSSNILLDQNMDARISDFGLATLMEPDHTHVSTMVKEVIEDKKEEHAIDGDLECFPIEEVKAVLAVAEKCLEPEPSKRPTMLLKNQCIDGGGIKLVGNYGLMTQNTFESKLNGKLGRQLLQKKPLNWDTQTSFDSSITLKLEEFGLDT</sequence>
<comment type="catalytic activity">
    <reaction evidence="7">
        <text>L-threonyl-[protein] + ATP = O-phospho-L-threonyl-[protein] + ADP + H(+)</text>
        <dbReference type="Rhea" id="RHEA:46608"/>
        <dbReference type="Rhea" id="RHEA-COMP:11060"/>
        <dbReference type="Rhea" id="RHEA-COMP:11605"/>
        <dbReference type="ChEBI" id="CHEBI:15378"/>
        <dbReference type="ChEBI" id="CHEBI:30013"/>
        <dbReference type="ChEBI" id="CHEBI:30616"/>
        <dbReference type="ChEBI" id="CHEBI:61977"/>
        <dbReference type="ChEBI" id="CHEBI:456216"/>
        <dbReference type="EC" id="2.7.11.1"/>
    </reaction>
</comment>
<dbReference type="STRING" id="1088818.A0A2I0AUA4"/>
<feature type="domain" description="Protein kinase" evidence="10">
    <location>
        <begin position="1"/>
        <end position="268"/>
    </location>
</feature>
<name>A0A2I0AUA4_9ASPA</name>
<dbReference type="FunFam" id="1.10.510.10:FF:001023">
    <property type="entry name" value="Os07g0541700 protein"/>
    <property type="match status" value="1"/>
</dbReference>
<evidence type="ECO:0000313" key="12">
    <source>
        <dbReference type="Proteomes" id="UP000236161"/>
    </source>
</evidence>
<evidence type="ECO:0000259" key="10">
    <source>
        <dbReference type="PROSITE" id="PS50011"/>
    </source>
</evidence>
<evidence type="ECO:0000256" key="9">
    <source>
        <dbReference type="SAM" id="Phobius"/>
    </source>
</evidence>
<dbReference type="GO" id="GO:0004674">
    <property type="term" value="F:protein serine/threonine kinase activity"/>
    <property type="evidence" value="ECO:0007669"/>
    <property type="project" value="UniProtKB-KW"/>
</dbReference>
<dbReference type="GO" id="GO:0005524">
    <property type="term" value="F:ATP binding"/>
    <property type="evidence" value="ECO:0007669"/>
    <property type="project" value="UniProtKB-KW"/>
</dbReference>
<keyword evidence="9" id="KW-1133">Transmembrane helix</keyword>
<dbReference type="SMART" id="SM00219">
    <property type="entry name" value="TyrKc"/>
    <property type="match status" value="1"/>
</dbReference>
<keyword evidence="12" id="KW-1185">Reference proteome</keyword>
<feature type="transmembrane region" description="Helical" evidence="9">
    <location>
        <begin position="39"/>
        <end position="62"/>
    </location>
</feature>
<keyword evidence="2" id="KW-0723">Serine/threonine-protein kinase</keyword>
<evidence type="ECO:0000256" key="4">
    <source>
        <dbReference type="ARBA" id="ARBA00022741"/>
    </source>
</evidence>
<reference evidence="11 12" key="1">
    <citation type="journal article" date="2017" name="Nature">
        <title>The Apostasia genome and the evolution of orchids.</title>
        <authorList>
            <person name="Zhang G.Q."/>
            <person name="Liu K.W."/>
            <person name="Li Z."/>
            <person name="Lohaus R."/>
            <person name="Hsiao Y.Y."/>
            <person name="Niu S.C."/>
            <person name="Wang J.Y."/>
            <person name="Lin Y.C."/>
            <person name="Xu Q."/>
            <person name="Chen L.J."/>
            <person name="Yoshida K."/>
            <person name="Fujiwara S."/>
            <person name="Wang Z.W."/>
            <person name="Zhang Y.Q."/>
            <person name="Mitsuda N."/>
            <person name="Wang M."/>
            <person name="Liu G.H."/>
            <person name="Pecoraro L."/>
            <person name="Huang H.X."/>
            <person name="Xiao X.J."/>
            <person name="Lin M."/>
            <person name="Wu X.Y."/>
            <person name="Wu W.L."/>
            <person name="Chen Y.Y."/>
            <person name="Chang S.B."/>
            <person name="Sakamoto S."/>
            <person name="Ohme-Takagi M."/>
            <person name="Yagi M."/>
            <person name="Zeng S.J."/>
            <person name="Shen C.Y."/>
            <person name="Yeh C.M."/>
            <person name="Luo Y.B."/>
            <person name="Tsai W.C."/>
            <person name="Van de Peer Y."/>
            <person name="Liu Z.J."/>
        </authorList>
    </citation>
    <scope>NUCLEOTIDE SEQUENCE [LARGE SCALE GENOMIC DNA]</scope>
    <source>
        <strain evidence="12">cv. Shenzhen</strain>
        <tissue evidence="11">Stem</tissue>
    </source>
</reference>
<evidence type="ECO:0000256" key="8">
    <source>
        <dbReference type="ARBA" id="ARBA00048679"/>
    </source>
</evidence>
<evidence type="ECO:0000256" key="7">
    <source>
        <dbReference type="ARBA" id="ARBA00047899"/>
    </source>
</evidence>
<gene>
    <name evidence="11" type="ORF">AXF42_Ash001213</name>
</gene>
<dbReference type="EC" id="2.7.11.1" evidence="1"/>
<dbReference type="Proteomes" id="UP000236161">
    <property type="component" value="Unassembled WGS sequence"/>
</dbReference>
<dbReference type="InterPro" id="IPR020635">
    <property type="entry name" value="Tyr_kinase_cat_dom"/>
</dbReference>
<protein>
    <recommendedName>
        <fullName evidence="1">non-specific serine/threonine protein kinase</fullName>
        <ecNumber evidence="1">2.7.11.1</ecNumber>
    </recommendedName>
</protein>
<dbReference type="PROSITE" id="PS00108">
    <property type="entry name" value="PROTEIN_KINASE_ST"/>
    <property type="match status" value="1"/>
</dbReference>
<keyword evidence="11" id="KW-0675">Receptor</keyword>
<comment type="catalytic activity">
    <reaction evidence="8">
        <text>L-seryl-[protein] + ATP = O-phospho-L-seryl-[protein] + ADP + H(+)</text>
        <dbReference type="Rhea" id="RHEA:17989"/>
        <dbReference type="Rhea" id="RHEA-COMP:9863"/>
        <dbReference type="Rhea" id="RHEA-COMP:11604"/>
        <dbReference type="ChEBI" id="CHEBI:15378"/>
        <dbReference type="ChEBI" id="CHEBI:29999"/>
        <dbReference type="ChEBI" id="CHEBI:30616"/>
        <dbReference type="ChEBI" id="CHEBI:83421"/>
        <dbReference type="ChEBI" id="CHEBI:456216"/>
        <dbReference type="EC" id="2.7.11.1"/>
    </reaction>
</comment>
<keyword evidence="3 11" id="KW-0808">Transferase</keyword>